<dbReference type="RefSeq" id="WP_006981629.1">
    <property type="nucleotide sequence ID" value="NZ_ABVL01000014.1"/>
</dbReference>
<gene>
    <name evidence="1" type="ORF">CfE428DRAFT_4305</name>
</gene>
<evidence type="ECO:0000313" key="1">
    <source>
        <dbReference type="EMBL" id="EDY18169.1"/>
    </source>
</evidence>
<dbReference type="EMBL" id="ABVL01000014">
    <property type="protein sequence ID" value="EDY18169.1"/>
    <property type="molecule type" value="Genomic_DNA"/>
</dbReference>
<reference evidence="1 2" key="1">
    <citation type="journal article" date="2011" name="J. Bacteriol.">
        <title>Genome sequence of Chthoniobacter flavus Ellin428, an aerobic heterotrophic soil bacterium.</title>
        <authorList>
            <person name="Kant R."/>
            <person name="van Passel M.W."/>
            <person name="Palva A."/>
            <person name="Lucas S."/>
            <person name="Lapidus A."/>
            <person name="Glavina Del Rio T."/>
            <person name="Dalin E."/>
            <person name="Tice H."/>
            <person name="Bruce D."/>
            <person name="Goodwin L."/>
            <person name="Pitluck S."/>
            <person name="Larimer F.W."/>
            <person name="Land M.L."/>
            <person name="Hauser L."/>
            <person name="Sangwan P."/>
            <person name="de Vos W.M."/>
            <person name="Janssen P.H."/>
            <person name="Smidt H."/>
        </authorList>
    </citation>
    <scope>NUCLEOTIDE SEQUENCE [LARGE SCALE GENOMIC DNA]</scope>
    <source>
        <strain evidence="1 2">Ellin428</strain>
    </source>
</reference>
<evidence type="ECO:0000313" key="2">
    <source>
        <dbReference type="Proteomes" id="UP000005824"/>
    </source>
</evidence>
<keyword evidence="2" id="KW-1185">Reference proteome</keyword>
<evidence type="ECO:0008006" key="3">
    <source>
        <dbReference type="Google" id="ProtNLM"/>
    </source>
</evidence>
<dbReference type="InParanoid" id="B4D5W6"/>
<dbReference type="PROSITE" id="PS51257">
    <property type="entry name" value="PROKAR_LIPOPROTEIN"/>
    <property type="match status" value="1"/>
</dbReference>
<protein>
    <recommendedName>
        <fullName evidence="3">Lipoprotein</fullName>
    </recommendedName>
</protein>
<proteinExistence type="predicted"/>
<dbReference type="AlphaFoldDB" id="B4D5W6"/>
<organism evidence="1 2">
    <name type="scientific">Chthoniobacter flavus Ellin428</name>
    <dbReference type="NCBI Taxonomy" id="497964"/>
    <lineage>
        <taxon>Bacteria</taxon>
        <taxon>Pseudomonadati</taxon>
        <taxon>Verrucomicrobiota</taxon>
        <taxon>Spartobacteria</taxon>
        <taxon>Chthoniobacterales</taxon>
        <taxon>Chthoniobacteraceae</taxon>
        <taxon>Chthoniobacter</taxon>
    </lineage>
</organism>
<comment type="caution">
    <text evidence="1">The sequence shown here is derived from an EMBL/GenBank/DDBJ whole genome shotgun (WGS) entry which is preliminary data.</text>
</comment>
<name>B4D5W6_9BACT</name>
<dbReference type="Proteomes" id="UP000005824">
    <property type="component" value="Unassembled WGS sequence"/>
</dbReference>
<accession>B4D5W6</accession>
<sequence>MNPTGRLSFTALATACLLAGFSACETPSRDAYFAEAGQSTTSVDLKPGASGRTGVAVEGVGRPEGIGRVGRYYYYIRDGAATRLYQRQRFAQGYSVDRSGQVIARDGSVVVLHNYEMVTFSGERITIPPGVNFPAH</sequence>